<dbReference type="InterPro" id="IPR004000">
    <property type="entry name" value="Actin"/>
</dbReference>
<dbReference type="OrthoDB" id="5572108at2759"/>
<accession>A0A1E4TAA7</accession>
<evidence type="ECO:0000256" key="2">
    <source>
        <dbReference type="SAM" id="MobiDB-lite"/>
    </source>
</evidence>
<protein>
    <submittedName>
        <fullName evidence="3">Uncharacterized protein</fullName>
    </submittedName>
</protein>
<dbReference type="SUPFAM" id="SSF53067">
    <property type="entry name" value="Actin-like ATPase domain"/>
    <property type="match status" value="2"/>
</dbReference>
<dbReference type="CDD" id="cd10206">
    <property type="entry name" value="ASKHA_NBD_Arp8-like"/>
    <property type="match status" value="1"/>
</dbReference>
<dbReference type="Gene3D" id="3.90.640.10">
    <property type="entry name" value="Actin, Chain A, domain 4"/>
    <property type="match status" value="1"/>
</dbReference>
<dbReference type="PANTHER" id="PTHR11937">
    <property type="entry name" value="ACTIN"/>
    <property type="match status" value="1"/>
</dbReference>
<sequence>MAPPRKTQTRAAKESRLARTENGMKLTAFPQAALINQKNYSTEYIKKDEQQLLFRQVAEDLAILKQDEETSKAAAKPSSTEASDDEDASDIDNDIADDYKEDTRLHYQRHPPDRIIAIQLGSHNLRVGRVSESAPHVVPNVIARKMPPPSHPTDTPATLVANLSPPADEFMAATKIVVKDFRDRMRYYKRRIQPGSRTTCLTYNSRCLDPEIIKEHDDINGPEWTDYKSLGSPEYLVGDQALNLPNESPYVCRWPISHGFFNERDYFSQQEILGDISTIISEALNSELGISKKDLDHRAGNGSYSAVLIIPDLLEKSLVENLIDILFRLGFLQVSIIQEALAATYGAGLSTACVVDLGAQTTKVSCVEDGMIIPDSRINIKVGGDDIALAFQKLLLHIGFPYLDIDLRKLYHWHIIEELKRLYITFNDADITPQVYNFFVRQPGEDTKKYSFKLCDEAMLAPLGIFYPELYEYADKWKSHNTLFAHTRDIYTGKISDHISEAMMTVYGNGYCKAQSEELDDEDSVHKRINPHVTPVAALDHSIIESISVSSKGDSAKAKRLYDSIILVGGGSNIANLSGILEDRIQMWSGSGTTVTIIPPPRDMEPEIVSWKGACVFSRLNICREMWISHSDWAILGARCLPQRCLFYY</sequence>
<feature type="region of interest" description="Disordered" evidence="2">
    <location>
        <begin position="68"/>
        <end position="93"/>
    </location>
</feature>
<dbReference type="SMART" id="SM00268">
    <property type="entry name" value="ACTIN"/>
    <property type="match status" value="1"/>
</dbReference>
<dbReference type="GO" id="GO:0034080">
    <property type="term" value="P:CENP-A containing chromatin assembly"/>
    <property type="evidence" value="ECO:0007669"/>
    <property type="project" value="EnsemblFungi"/>
</dbReference>
<dbReference type="AlphaFoldDB" id="A0A1E4TAA7"/>
<organism evidence="3 4">
    <name type="scientific">Tortispora caseinolytica NRRL Y-17796</name>
    <dbReference type="NCBI Taxonomy" id="767744"/>
    <lineage>
        <taxon>Eukaryota</taxon>
        <taxon>Fungi</taxon>
        <taxon>Dikarya</taxon>
        <taxon>Ascomycota</taxon>
        <taxon>Saccharomycotina</taxon>
        <taxon>Trigonopsidomycetes</taxon>
        <taxon>Trigonopsidales</taxon>
        <taxon>Trigonopsidaceae</taxon>
        <taxon>Tortispora</taxon>
    </lineage>
</organism>
<reference evidence="4" key="1">
    <citation type="submission" date="2016-02" db="EMBL/GenBank/DDBJ databases">
        <title>Comparative genomics of biotechnologically important yeasts.</title>
        <authorList>
            <consortium name="DOE Joint Genome Institute"/>
            <person name="Riley R."/>
            <person name="Haridas S."/>
            <person name="Wolfe K.H."/>
            <person name="Lopes M.R."/>
            <person name="Hittinger C.T."/>
            <person name="Goker M."/>
            <person name="Salamov A."/>
            <person name="Wisecaver J."/>
            <person name="Long T.M."/>
            <person name="Aerts A.L."/>
            <person name="Barry K."/>
            <person name="Choi C."/>
            <person name="Clum A."/>
            <person name="Coughlan A.Y."/>
            <person name="Deshpande S."/>
            <person name="Douglass A.P."/>
            <person name="Hanson S.J."/>
            <person name="Klenk H.-P."/>
            <person name="Labutti K."/>
            <person name="Lapidus A."/>
            <person name="Lindquist E."/>
            <person name="Lipzen A."/>
            <person name="Meier-Kolthoff J.P."/>
            <person name="Ohm R.A."/>
            <person name="Otillar R.P."/>
            <person name="Pangilinan J."/>
            <person name="Peng Y."/>
            <person name="Rokas A."/>
            <person name="Rosa C.A."/>
            <person name="Scheuner C."/>
            <person name="Sibirny A.A."/>
            <person name="Slot J.C."/>
            <person name="Stielow J.B."/>
            <person name="Sun H."/>
            <person name="Kurtzman C.P."/>
            <person name="Blackwell M."/>
            <person name="Jeffries T.W."/>
            <person name="Grigoriev I.V."/>
        </authorList>
    </citation>
    <scope>NUCLEOTIDE SEQUENCE [LARGE SCALE GENOMIC DNA]</scope>
    <source>
        <strain evidence="4">NRRL Y-17796</strain>
    </source>
</reference>
<evidence type="ECO:0000313" key="4">
    <source>
        <dbReference type="Proteomes" id="UP000095023"/>
    </source>
</evidence>
<proteinExistence type="inferred from homology"/>
<evidence type="ECO:0000256" key="1">
    <source>
        <dbReference type="RuleBase" id="RU000487"/>
    </source>
</evidence>
<dbReference type="Gene3D" id="3.30.420.580">
    <property type="match status" value="1"/>
</dbReference>
<feature type="region of interest" description="Disordered" evidence="2">
    <location>
        <begin position="1"/>
        <end position="23"/>
    </location>
</feature>
<dbReference type="Pfam" id="PF00022">
    <property type="entry name" value="Actin"/>
    <property type="match status" value="2"/>
</dbReference>
<dbReference type="GO" id="GO:0031011">
    <property type="term" value="C:Ino80 complex"/>
    <property type="evidence" value="ECO:0007669"/>
    <property type="project" value="EnsemblFungi"/>
</dbReference>
<dbReference type="Gene3D" id="3.30.420.40">
    <property type="match status" value="1"/>
</dbReference>
<gene>
    <name evidence="3" type="ORF">CANCADRAFT_27589</name>
</gene>
<dbReference type="EMBL" id="KV453843">
    <property type="protein sequence ID" value="ODV88588.1"/>
    <property type="molecule type" value="Genomic_DNA"/>
</dbReference>
<dbReference type="InterPro" id="IPR043129">
    <property type="entry name" value="ATPase_NBD"/>
</dbReference>
<feature type="compositionally biased region" description="Acidic residues" evidence="2">
    <location>
        <begin position="82"/>
        <end position="93"/>
    </location>
</feature>
<evidence type="ECO:0000313" key="3">
    <source>
        <dbReference type="EMBL" id="ODV88588.1"/>
    </source>
</evidence>
<dbReference type="Proteomes" id="UP000095023">
    <property type="component" value="Unassembled WGS sequence"/>
</dbReference>
<keyword evidence="4" id="KW-1185">Reference proteome</keyword>
<comment type="similarity">
    <text evidence="1">Belongs to the actin family.</text>
</comment>
<name>A0A1E4TAA7_9ASCO</name>